<dbReference type="InParanoid" id="A0A673BEQ7"/>
<dbReference type="SUPFAM" id="SSF63748">
    <property type="entry name" value="Tudor/PWWP/MBT"/>
    <property type="match status" value="1"/>
</dbReference>
<name>A0A673BEQ7_9TELE</name>
<feature type="region of interest" description="Disordered" evidence="1">
    <location>
        <begin position="1"/>
        <end position="38"/>
    </location>
</feature>
<evidence type="ECO:0000256" key="1">
    <source>
        <dbReference type="SAM" id="MobiDB-lite"/>
    </source>
</evidence>
<reference evidence="3" key="2">
    <citation type="submission" date="2025-08" db="UniProtKB">
        <authorList>
            <consortium name="Ensembl"/>
        </authorList>
    </citation>
    <scope>IDENTIFICATION</scope>
</reference>
<reference evidence="3" key="1">
    <citation type="submission" date="2019-06" db="EMBL/GenBank/DDBJ databases">
        <authorList>
            <consortium name="Wellcome Sanger Institute Data Sharing"/>
        </authorList>
    </citation>
    <scope>NUCLEOTIDE SEQUENCE [LARGE SCALE GENOMIC DNA]</scope>
</reference>
<dbReference type="AlphaFoldDB" id="A0A673BEQ7"/>
<proteinExistence type="predicted"/>
<organism evidence="3 4">
    <name type="scientific">Sphaeramia orbicularis</name>
    <name type="common">orbiculate cardinalfish</name>
    <dbReference type="NCBI Taxonomy" id="375764"/>
    <lineage>
        <taxon>Eukaryota</taxon>
        <taxon>Metazoa</taxon>
        <taxon>Chordata</taxon>
        <taxon>Craniata</taxon>
        <taxon>Vertebrata</taxon>
        <taxon>Euteleostomi</taxon>
        <taxon>Actinopterygii</taxon>
        <taxon>Neopterygii</taxon>
        <taxon>Teleostei</taxon>
        <taxon>Neoteleostei</taxon>
        <taxon>Acanthomorphata</taxon>
        <taxon>Gobiaria</taxon>
        <taxon>Kurtiformes</taxon>
        <taxon>Apogonoidei</taxon>
        <taxon>Apogonidae</taxon>
        <taxon>Apogoninae</taxon>
        <taxon>Sphaeramia</taxon>
    </lineage>
</organism>
<dbReference type="Pfam" id="PF00855">
    <property type="entry name" value="PWWP"/>
    <property type="match status" value="1"/>
</dbReference>
<dbReference type="Gene3D" id="2.30.30.140">
    <property type="match status" value="1"/>
</dbReference>
<accession>A0A673BEQ7</accession>
<dbReference type="Ensembl" id="ENSSORT00005040808.1">
    <property type="protein sequence ID" value="ENSSORP00005039774.1"/>
    <property type="gene ID" value="ENSSORG00005018577.1"/>
</dbReference>
<evidence type="ECO:0000259" key="2">
    <source>
        <dbReference type="PROSITE" id="PS50812"/>
    </source>
</evidence>
<feature type="compositionally biased region" description="Acidic residues" evidence="1">
    <location>
        <begin position="26"/>
        <end position="35"/>
    </location>
</feature>
<sequence length="140" mass="16037">QPLALCSPISDDDEFEAPSVQLPSSPDDDDVEPFEDSPKEKSLFLPFKYLEGDLVWAKFNRRPWWPCQITCDPKQGIHSKMKVPSPRPCRMYFLQTVGEVIESAWVPGNVVLPFEGGHQFEDLPVLRRRGKQRRKTTSHG</sequence>
<protein>
    <recommendedName>
        <fullName evidence="2">PWWP domain-containing protein</fullName>
    </recommendedName>
</protein>
<keyword evidence="4" id="KW-1185">Reference proteome</keyword>
<dbReference type="Proteomes" id="UP000472271">
    <property type="component" value="Chromosome 10"/>
</dbReference>
<evidence type="ECO:0000313" key="3">
    <source>
        <dbReference type="Ensembl" id="ENSSORP00005039774.1"/>
    </source>
</evidence>
<dbReference type="FunFam" id="2.30.30.140:FF:000059">
    <property type="entry name" value="Histone-lysine N-methyltransferase"/>
    <property type="match status" value="1"/>
</dbReference>
<reference evidence="3" key="3">
    <citation type="submission" date="2025-09" db="UniProtKB">
        <authorList>
            <consortium name="Ensembl"/>
        </authorList>
    </citation>
    <scope>IDENTIFICATION</scope>
</reference>
<feature type="domain" description="PWWP" evidence="2">
    <location>
        <begin position="51"/>
        <end position="117"/>
    </location>
</feature>
<evidence type="ECO:0000313" key="4">
    <source>
        <dbReference type="Proteomes" id="UP000472271"/>
    </source>
</evidence>
<dbReference type="PROSITE" id="PS50812">
    <property type="entry name" value="PWWP"/>
    <property type="match status" value="1"/>
</dbReference>
<dbReference type="InterPro" id="IPR000313">
    <property type="entry name" value="PWWP_dom"/>
</dbReference>